<dbReference type="Proteomes" id="UP000219356">
    <property type="component" value="Unassembled WGS sequence"/>
</dbReference>
<gene>
    <name evidence="1" type="ORF">SAMN05421503_1474</name>
</gene>
<organism evidence="1 2">
    <name type="scientific">Terribacillus aidingensis</name>
    <dbReference type="NCBI Taxonomy" id="586416"/>
    <lineage>
        <taxon>Bacteria</taxon>
        <taxon>Bacillati</taxon>
        <taxon>Bacillota</taxon>
        <taxon>Bacilli</taxon>
        <taxon>Bacillales</taxon>
        <taxon>Bacillaceae</taxon>
        <taxon>Terribacillus</taxon>
    </lineage>
</organism>
<proteinExistence type="predicted"/>
<sequence>MGRQVKCPYCETKLDQEDAISHQKRYYHPNCLEAKKNESQDYKDLIEYICELHGISRPTGMMVKQIKEFRNDYNYKLKGIELALRYFYETESNPVREGDGIGIVPYIYDKARDHYVTILNVEESVENAELPQEKVVSVLSPKPKKIKRRNPINISTL</sequence>
<accession>A0A285NKN0</accession>
<dbReference type="EMBL" id="OBEK01000002">
    <property type="protein sequence ID" value="SNZ10019.1"/>
    <property type="molecule type" value="Genomic_DNA"/>
</dbReference>
<evidence type="ECO:0000313" key="2">
    <source>
        <dbReference type="Proteomes" id="UP000219356"/>
    </source>
</evidence>
<keyword evidence="2" id="KW-1185">Reference proteome</keyword>
<dbReference type="OrthoDB" id="2413336at2"/>
<evidence type="ECO:0000313" key="1">
    <source>
        <dbReference type="EMBL" id="SNZ10019.1"/>
    </source>
</evidence>
<dbReference type="RefSeq" id="WP_097040751.1">
    <property type="nucleotide sequence ID" value="NZ_OBEK01000002.1"/>
</dbReference>
<name>A0A285NKN0_9BACI</name>
<protein>
    <submittedName>
        <fullName evidence="1">Uncharacterized protein</fullName>
    </submittedName>
</protein>
<dbReference type="AlphaFoldDB" id="A0A285NKN0"/>
<reference evidence="2" key="1">
    <citation type="submission" date="2017-09" db="EMBL/GenBank/DDBJ databases">
        <authorList>
            <person name="Varghese N."/>
            <person name="Submissions S."/>
        </authorList>
    </citation>
    <scope>NUCLEOTIDE SEQUENCE [LARGE SCALE GENOMIC DNA]</scope>
    <source>
        <strain evidence="2">CGMCC 1.8913</strain>
    </source>
</reference>